<name>A0A6H1UFP4_9GAMM</name>
<dbReference type="AlphaFoldDB" id="A0A6H1UFP4"/>
<protein>
    <submittedName>
        <fullName evidence="4">Tetratricopeptide repeat protein</fullName>
    </submittedName>
</protein>
<dbReference type="Proteomes" id="UP000501602">
    <property type="component" value="Chromosome"/>
</dbReference>
<dbReference type="EMBL" id="CP051180">
    <property type="protein sequence ID" value="QIZ77036.1"/>
    <property type="molecule type" value="Genomic_DNA"/>
</dbReference>
<dbReference type="PANTHER" id="PTHR10098">
    <property type="entry name" value="RAPSYN-RELATED"/>
    <property type="match status" value="1"/>
</dbReference>
<dbReference type="KEGG" id="fes:HER31_09165"/>
<feature type="signal peptide" evidence="3">
    <location>
        <begin position="1"/>
        <end position="20"/>
    </location>
</feature>
<dbReference type="SMART" id="SM00028">
    <property type="entry name" value="TPR"/>
    <property type="match status" value="5"/>
</dbReference>
<dbReference type="RefSeq" id="WP_168660297.1">
    <property type="nucleotide sequence ID" value="NZ_CP051180.1"/>
</dbReference>
<dbReference type="InterPro" id="IPR011990">
    <property type="entry name" value="TPR-like_helical_dom_sf"/>
</dbReference>
<proteinExistence type="predicted"/>
<dbReference type="InterPro" id="IPR019734">
    <property type="entry name" value="TPR_rpt"/>
</dbReference>
<dbReference type="Gene3D" id="1.25.40.10">
    <property type="entry name" value="Tetratricopeptide repeat domain"/>
    <property type="match status" value="2"/>
</dbReference>
<evidence type="ECO:0000313" key="5">
    <source>
        <dbReference type="Proteomes" id="UP000501602"/>
    </source>
</evidence>
<feature type="chain" id="PRO_5026027060" evidence="3">
    <location>
        <begin position="21"/>
        <end position="704"/>
    </location>
</feature>
<organism evidence="4 5">
    <name type="scientific">Ferrimonas lipolytica</name>
    <dbReference type="NCBI Taxonomy" id="2724191"/>
    <lineage>
        <taxon>Bacteria</taxon>
        <taxon>Pseudomonadati</taxon>
        <taxon>Pseudomonadota</taxon>
        <taxon>Gammaproteobacteria</taxon>
        <taxon>Alteromonadales</taxon>
        <taxon>Ferrimonadaceae</taxon>
        <taxon>Ferrimonas</taxon>
    </lineage>
</organism>
<dbReference type="SUPFAM" id="SSF48452">
    <property type="entry name" value="TPR-like"/>
    <property type="match status" value="2"/>
</dbReference>
<dbReference type="Pfam" id="PF13181">
    <property type="entry name" value="TPR_8"/>
    <property type="match status" value="1"/>
</dbReference>
<gene>
    <name evidence="4" type="ORF">HER31_09165</name>
</gene>
<keyword evidence="2" id="KW-0175">Coiled coil</keyword>
<feature type="coiled-coil region" evidence="2">
    <location>
        <begin position="423"/>
        <end position="450"/>
    </location>
</feature>
<keyword evidence="5" id="KW-1185">Reference proteome</keyword>
<sequence>MLRNFISCVLWLVASAPVLAIDLEQLAELQQLVHTEPRHVISVIDDSQGNTPSAETERLLLLTQASVNIFDKERSFELLTQLQQQSLTATQQGWYGLLEATAIASMKSQYERALEIYHRASIKLASLSSPQAMRLHVDVLLKQGSLQRYLQQYEDAIETLVTARGRAITLSDNNRIAVANQQLGRVNRSLKNYQAALEHYQAALSLAKHVSDTKFDIELNLQISRVFRDSGDYENALSYARAAADISLEYNFTHIHANTLSDIGYIYDAKQQYNQAIHYHLLALDTLKPLESPVGTAVAQHDIGSSYNANGEFDKALMYLNSAQAVFEQRQHRRYLLANAQETATSYLGLEQPAQALSRLNPYLEQLNTLRLEQQKELLLLLSKANLAAGNANLAWQQLKHHSELKLPTLNPVDQQGLKAIAEHQLQIQLQKQQRDQQQLSEQIETLIDQRIWALPIFLLMLAYLLWCTLQRQKEVVKANAYKHQLARQFDSDLPNRAALLADFATHNGTLLLIQVGRLPYLELEIGTRRFNQLRQQVAIRLRNQNEHQHLYEVSPGLFAIVTEADRAIEAIETILNRISKWSLLQDCQGTMASIGAIKLPFQPGSMLCLDDECSLELAHLSLFGAVQQSNNHRQSAYLMLEPVTLTAPLLQPDAIYCSAIKCINNGVIRCFSSHQVTTDLWPQPNTEKERDVHTVVPVVNGSY</sequence>
<evidence type="ECO:0000313" key="4">
    <source>
        <dbReference type="EMBL" id="QIZ77036.1"/>
    </source>
</evidence>
<evidence type="ECO:0000256" key="2">
    <source>
        <dbReference type="SAM" id="Coils"/>
    </source>
</evidence>
<feature type="repeat" description="TPR" evidence="1">
    <location>
        <begin position="177"/>
        <end position="210"/>
    </location>
</feature>
<keyword evidence="1" id="KW-0802">TPR repeat</keyword>
<evidence type="ECO:0000256" key="1">
    <source>
        <dbReference type="PROSITE-ProRule" id="PRU00339"/>
    </source>
</evidence>
<reference evidence="4 5" key="1">
    <citation type="submission" date="2020-04" db="EMBL/GenBank/DDBJ databases">
        <title>Ferrimonas sp. S7 isolated from sea water.</title>
        <authorList>
            <person name="Bae S.S."/>
            <person name="Baek K."/>
        </authorList>
    </citation>
    <scope>NUCLEOTIDE SEQUENCE [LARGE SCALE GENOMIC DNA]</scope>
    <source>
        <strain evidence="4 5">S7</strain>
    </source>
</reference>
<dbReference type="PROSITE" id="PS50005">
    <property type="entry name" value="TPR"/>
    <property type="match status" value="1"/>
</dbReference>
<keyword evidence="3" id="KW-0732">Signal</keyword>
<accession>A0A6H1UFP4</accession>
<evidence type="ECO:0000256" key="3">
    <source>
        <dbReference type="SAM" id="SignalP"/>
    </source>
</evidence>